<evidence type="ECO:0000313" key="1">
    <source>
        <dbReference type="EMBL" id="KAI5674394.1"/>
    </source>
</evidence>
<dbReference type="EMBL" id="CM044703">
    <property type="protein sequence ID" value="KAI5674394.1"/>
    <property type="molecule type" value="Genomic_DNA"/>
</dbReference>
<evidence type="ECO:0000313" key="2">
    <source>
        <dbReference type="Proteomes" id="UP001060085"/>
    </source>
</evidence>
<dbReference type="Proteomes" id="UP001060085">
    <property type="component" value="Linkage Group LG03"/>
</dbReference>
<reference evidence="2" key="1">
    <citation type="journal article" date="2023" name="Nat. Plants">
        <title>Single-cell RNA sequencing provides a high-resolution roadmap for understanding the multicellular compartmentation of specialized metabolism.</title>
        <authorList>
            <person name="Sun S."/>
            <person name="Shen X."/>
            <person name="Li Y."/>
            <person name="Li Y."/>
            <person name="Wang S."/>
            <person name="Li R."/>
            <person name="Zhang H."/>
            <person name="Shen G."/>
            <person name="Guo B."/>
            <person name="Wei J."/>
            <person name="Xu J."/>
            <person name="St-Pierre B."/>
            <person name="Chen S."/>
            <person name="Sun C."/>
        </authorList>
    </citation>
    <scope>NUCLEOTIDE SEQUENCE [LARGE SCALE GENOMIC DNA]</scope>
</reference>
<comment type="caution">
    <text evidence="1">The sequence shown here is derived from an EMBL/GenBank/DDBJ whole genome shotgun (WGS) entry which is preliminary data.</text>
</comment>
<sequence>MDFSFKDSPPPPTAAASTEENGGGGGGAEFSSLHPDVIEAHILTRLDGPSLASVSSSSTTLHRLSSQHHLWSNVCQSTWPSTATSRLRRVISSFPDGGSRAFFANSFPLPLLDPSAAAVQVRSTPPPTELISAVDIRYKDDLIFTNVQETETLSGWFRCSPFRIDLLEPKDVVPTSIKHPEGDDTCLALIADMSLSWILIDPVGRQAVNLSSHRPVSVQRHWLSGEVQVRFSSILAANHTASSGGMVQCGIVVTCGRSEGGEMQVREVSMEMEDMDGMHLNGKDSLVILHKAMEGKKGNAVDREEEGRRRYKKYMEMKRERKERKLRTEGALDILCVAFGIVRPSGRRGDDLGSVTDRTCRVEGRTVTVSSRGVRGRHSTSDLPTTPTLHAPNFHHGTDEPRSSTQPPAVPFRSRPPFQPHLSHTPTQYMIYTYMLLLYDLAYHIDLPPRNLYWSLLDSSCSTDGYSHAEYDVSSFDPYVPRPTDRVCEGGMGFEGDRGVGEEQESPIPTYVESPVYFST</sequence>
<gene>
    <name evidence="1" type="ORF">M9H77_14758</name>
</gene>
<keyword evidence="2" id="KW-1185">Reference proteome</keyword>
<organism evidence="1 2">
    <name type="scientific">Catharanthus roseus</name>
    <name type="common">Madagascar periwinkle</name>
    <name type="synonym">Vinca rosea</name>
    <dbReference type="NCBI Taxonomy" id="4058"/>
    <lineage>
        <taxon>Eukaryota</taxon>
        <taxon>Viridiplantae</taxon>
        <taxon>Streptophyta</taxon>
        <taxon>Embryophyta</taxon>
        <taxon>Tracheophyta</taxon>
        <taxon>Spermatophyta</taxon>
        <taxon>Magnoliopsida</taxon>
        <taxon>eudicotyledons</taxon>
        <taxon>Gunneridae</taxon>
        <taxon>Pentapetalae</taxon>
        <taxon>asterids</taxon>
        <taxon>lamiids</taxon>
        <taxon>Gentianales</taxon>
        <taxon>Apocynaceae</taxon>
        <taxon>Rauvolfioideae</taxon>
        <taxon>Vinceae</taxon>
        <taxon>Catharanthinae</taxon>
        <taxon>Catharanthus</taxon>
    </lineage>
</organism>
<accession>A0ACC0BP83</accession>
<proteinExistence type="predicted"/>
<name>A0ACC0BP83_CATRO</name>
<protein>
    <submittedName>
        <fullName evidence="1">Uncharacterized protein</fullName>
    </submittedName>
</protein>